<organism evidence="1 2">
    <name type="scientific">Peronosclerospora sorghi</name>
    <dbReference type="NCBI Taxonomy" id="230839"/>
    <lineage>
        <taxon>Eukaryota</taxon>
        <taxon>Sar</taxon>
        <taxon>Stramenopiles</taxon>
        <taxon>Oomycota</taxon>
        <taxon>Peronosporomycetes</taxon>
        <taxon>Peronosporales</taxon>
        <taxon>Peronosporaceae</taxon>
        <taxon>Peronosclerospora</taxon>
    </lineage>
</organism>
<dbReference type="Proteomes" id="UP001163321">
    <property type="component" value="Chromosome 3"/>
</dbReference>
<protein>
    <submittedName>
        <fullName evidence="1">Uncharacterized protein</fullName>
    </submittedName>
</protein>
<accession>A0ACC0W911</accession>
<reference evidence="1 2" key="1">
    <citation type="journal article" date="2022" name="bioRxiv">
        <title>The genome of the oomycete Peronosclerospora sorghi, a cosmopolitan pathogen of maize and sorghum, is inflated with dispersed pseudogenes.</title>
        <authorList>
            <person name="Fletcher K."/>
            <person name="Martin F."/>
            <person name="Isakeit T."/>
            <person name="Cavanaugh K."/>
            <person name="Magill C."/>
            <person name="Michelmore R."/>
        </authorList>
    </citation>
    <scope>NUCLEOTIDE SEQUENCE [LARGE SCALE GENOMIC DNA]</scope>
    <source>
        <strain evidence="1">P6</strain>
    </source>
</reference>
<dbReference type="EMBL" id="CM047582">
    <property type="protein sequence ID" value="KAI9915239.1"/>
    <property type="molecule type" value="Genomic_DNA"/>
</dbReference>
<proteinExistence type="predicted"/>
<comment type="caution">
    <text evidence="1">The sequence shown here is derived from an EMBL/GenBank/DDBJ whole genome shotgun (WGS) entry which is preliminary data.</text>
</comment>
<name>A0ACC0W911_9STRA</name>
<evidence type="ECO:0000313" key="2">
    <source>
        <dbReference type="Proteomes" id="UP001163321"/>
    </source>
</evidence>
<sequence length="77" mass="9035">MMRSQNQTPRIRKLMHELKKEGLLDPEVEFLPNKSELSLTYLYATAKIEYVVIESNLIMMNKLLKDYSEVKDLAETT</sequence>
<gene>
    <name evidence="1" type="ORF">PsorP6_007532</name>
</gene>
<keyword evidence="2" id="KW-1185">Reference proteome</keyword>
<evidence type="ECO:0000313" key="1">
    <source>
        <dbReference type="EMBL" id="KAI9915239.1"/>
    </source>
</evidence>